<gene>
    <name evidence="3" type="ORF">GCM10022210_04410</name>
</gene>
<feature type="domain" description="Deacetylase PdaC" evidence="2">
    <location>
        <begin position="58"/>
        <end position="156"/>
    </location>
</feature>
<proteinExistence type="predicted"/>
<dbReference type="Pfam" id="PF13739">
    <property type="entry name" value="PdaC"/>
    <property type="match status" value="1"/>
</dbReference>
<reference evidence="4" key="1">
    <citation type="journal article" date="2019" name="Int. J. Syst. Evol. Microbiol.">
        <title>The Global Catalogue of Microorganisms (GCM) 10K type strain sequencing project: providing services to taxonomists for standard genome sequencing and annotation.</title>
        <authorList>
            <consortium name="The Broad Institute Genomics Platform"/>
            <consortium name="The Broad Institute Genome Sequencing Center for Infectious Disease"/>
            <person name="Wu L."/>
            <person name="Ma J."/>
        </authorList>
    </citation>
    <scope>NUCLEOTIDE SEQUENCE [LARGE SCALE GENOMIC DNA]</scope>
    <source>
        <strain evidence="4">JCM 16601</strain>
    </source>
</reference>
<feature type="domain" description="DUF3298" evidence="1">
    <location>
        <begin position="175"/>
        <end position="253"/>
    </location>
</feature>
<dbReference type="Pfam" id="PF11738">
    <property type="entry name" value="DUF3298"/>
    <property type="match status" value="1"/>
</dbReference>
<name>A0ABP7P584_9SPHI</name>
<protein>
    <recommendedName>
        <fullName evidence="5">DUF3298 domain-containing protein</fullName>
    </recommendedName>
</protein>
<evidence type="ECO:0008006" key="5">
    <source>
        <dbReference type="Google" id="ProtNLM"/>
    </source>
</evidence>
<dbReference type="PROSITE" id="PS51257">
    <property type="entry name" value="PROKAR_LIPOPROTEIN"/>
    <property type="match status" value="1"/>
</dbReference>
<keyword evidence="4" id="KW-1185">Reference proteome</keyword>
<dbReference type="Gene3D" id="3.90.640.20">
    <property type="entry name" value="Heat-shock cognate protein, ATPase"/>
    <property type="match status" value="1"/>
</dbReference>
<evidence type="ECO:0000259" key="1">
    <source>
        <dbReference type="Pfam" id="PF11738"/>
    </source>
</evidence>
<evidence type="ECO:0000313" key="4">
    <source>
        <dbReference type="Proteomes" id="UP001500742"/>
    </source>
</evidence>
<dbReference type="Gene3D" id="3.30.565.40">
    <property type="entry name" value="Fervidobacterium nodosum Rt17-B1 like"/>
    <property type="match status" value="1"/>
</dbReference>
<evidence type="ECO:0000313" key="3">
    <source>
        <dbReference type="EMBL" id="GAA3959901.1"/>
    </source>
</evidence>
<comment type="caution">
    <text evidence="3">The sequence shown here is derived from an EMBL/GenBank/DDBJ whole genome shotgun (WGS) entry which is preliminary data.</text>
</comment>
<dbReference type="InterPro" id="IPR021729">
    <property type="entry name" value="DUF3298"/>
</dbReference>
<accession>A0ABP7P584</accession>
<dbReference type="InterPro" id="IPR025303">
    <property type="entry name" value="PdaC"/>
</dbReference>
<dbReference type="RefSeq" id="WP_259090730.1">
    <property type="nucleotide sequence ID" value="NZ_BAAAZC010000004.1"/>
</dbReference>
<dbReference type="Proteomes" id="UP001500742">
    <property type="component" value="Unassembled WGS sequence"/>
</dbReference>
<dbReference type="InterPro" id="IPR037126">
    <property type="entry name" value="PdaC/RsiV-like_sf"/>
</dbReference>
<organism evidence="3 4">
    <name type="scientific">Mucilaginibacter dorajii</name>
    <dbReference type="NCBI Taxonomy" id="692994"/>
    <lineage>
        <taxon>Bacteria</taxon>
        <taxon>Pseudomonadati</taxon>
        <taxon>Bacteroidota</taxon>
        <taxon>Sphingobacteriia</taxon>
        <taxon>Sphingobacteriales</taxon>
        <taxon>Sphingobacteriaceae</taxon>
        <taxon>Mucilaginibacter</taxon>
    </lineage>
</organism>
<sequence length="271" mass="30412">MMKMKNWGWLNIIWIGFVFTSCSWNASPKKDDETVKDTLTYTYKTVHERAVDCGTKPDSACTVPTIKYPVFTSQQKLNDTATRKLTSLFAMDGKADTSVEQMSKNFLKAYADAKKSEPRPGMFYQLNSYAKVLMQDSSITTLEVGGYTYTGGAHGASTTTFINWNTNANKSITLDDLFTAGSADKLKTIAEGIFRKEEKLSDTASLARDYFFKDNKFALNDNFSVTPIGLKFIYNQYEIKPYAAGQTELFIPYTQLKSLLQPNSVVAKFAK</sequence>
<evidence type="ECO:0000259" key="2">
    <source>
        <dbReference type="Pfam" id="PF13739"/>
    </source>
</evidence>
<dbReference type="EMBL" id="BAAAZC010000004">
    <property type="protein sequence ID" value="GAA3959901.1"/>
    <property type="molecule type" value="Genomic_DNA"/>
</dbReference>